<dbReference type="PROSITE" id="PS51462">
    <property type="entry name" value="NUDIX"/>
    <property type="match status" value="1"/>
</dbReference>
<organism evidence="3 4">
    <name type="scientific">Zootermopsis nevadensis</name>
    <name type="common">Dampwood termite</name>
    <dbReference type="NCBI Taxonomy" id="136037"/>
    <lineage>
        <taxon>Eukaryota</taxon>
        <taxon>Metazoa</taxon>
        <taxon>Ecdysozoa</taxon>
        <taxon>Arthropoda</taxon>
        <taxon>Hexapoda</taxon>
        <taxon>Insecta</taxon>
        <taxon>Pterygota</taxon>
        <taxon>Neoptera</taxon>
        <taxon>Polyneoptera</taxon>
        <taxon>Dictyoptera</taxon>
        <taxon>Blattodea</taxon>
        <taxon>Blattoidea</taxon>
        <taxon>Termitoidae</taxon>
        <taxon>Termopsidae</taxon>
        <taxon>Zootermopsis</taxon>
    </lineage>
</organism>
<keyword evidence="4" id="KW-1185">Reference proteome</keyword>
<dbReference type="STRING" id="136037.A0A067RBL2"/>
<accession>A0A067RBL2</accession>
<evidence type="ECO:0000313" key="4">
    <source>
        <dbReference type="Proteomes" id="UP000027135"/>
    </source>
</evidence>
<dbReference type="AlphaFoldDB" id="A0A067RBL2"/>
<name>A0A067RBL2_ZOONE</name>
<dbReference type="InterPro" id="IPR000086">
    <property type="entry name" value="NUDIX_hydrolase_dom"/>
</dbReference>
<reference evidence="3 4" key="1">
    <citation type="journal article" date="2014" name="Nat. Commun.">
        <title>Molecular traces of alternative social organization in a termite genome.</title>
        <authorList>
            <person name="Terrapon N."/>
            <person name="Li C."/>
            <person name="Robertson H.M."/>
            <person name="Ji L."/>
            <person name="Meng X."/>
            <person name="Booth W."/>
            <person name="Chen Z."/>
            <person name="Childers C.P."/>
            <person name="Glastad K.M."/>
            <person name="Gokhale K."/>
            <person name="Gowin J."/>
            <person name="Gronenberg W."/>
            <person name="Hermansen R.A."/>
            <person name="Hu H."/>
            <person name="Hunt B.G."/>
            <person name="Huylmans A.K."/>
            <person name="Khalil S.M."/>
            <person name="Mitchell R.D."/>
            <person name="Munoz-Torres M.C."/>
            <person name="Mustard J.A."/>
            <person name="Pan H."/>
            <person name="Reese J.T."/>
            <person name="Scharf M.E."/>
            <person name="Sun F."/>
            <person name="Vogel H."/>
            <person name="Xiao J."/>
            <person name="Yang W."/>
            <person name="Yang Z."/>
            <person name="Yang Z."/>
            <person name="Zhou J."/>
            <person name="Zhu J."/>
            <person name="Brent C.S."/>
            <person name="Elsik C.G."/>
            <person name="Goodisman M.A."/>
            <person name="Liberles D.A."/>
            <person name="Roe R.M."/>
            <person name="Vargo E.L."/>
            <person name="Vilcinskas A."/>
            <person name="Wang J."/>
            <person name="Bornberg-Bauer E."/>
            <person name="Korb J."/>
            <person name="Zhang G."/>
            <person name="Liebig J."/>
        </authorList>
    </citation>
    <scope>NUCLEOTIDE SEQUENCE [LARGE SCALE GENOMIC DNA]</scope>
    <source>
        <tissue evidence="3">Whole organism</tissue>
    </source>
</reference>
<dbReference type="PANTHER" id="PTHR11839">
    <property type="entry name" value="UDP/ADP-SUGAR PYROPHOSPHATASE"/>
    <property type="match status" value="1"/>
</dbReference>
<dbReference type="OMA" id="WHWAAGW"/>
<dbReference type="GO" id="GO:0047631">
    <property type="term" value="F:ADP-ribose diphosphatase activity"/>
    <property type="evidence" value="ECO:0007669"/>
    <property type="project" value="TreeGrafter"/>
</dbReference>
<proteinExistence type="predicted"/>
<dbReference type="EMBL" id="KK852750">
    <property type="protein sequence ID" value="KDR17193.1"/>
    <property type="molecule type" value="Genomic_DNA"/>
</dbReference>
<evidence type="ECO:0000256" key="1">
    <source>
        <dbReference type="ARBA" id="ARBA00022801"/>
    </source>
</evidence>
<dbReference type="PANTHER" id="PTHR11839:SF1">
    <property type="entry name" value="ADP-SUGAR PYROPHOSPHATASE"/>
    <property type="match status" value="1"/>
</dbReference>
<dbReference type="Proteomes" id="UP000027135">
    <property type="component" value="Unassembled WGS sequence"/>
</dbReference>
<evidence type="ECO:0000313" key="3">
    <source>
        <dbReference type="EMBL" id="KDR17193.1"/>
    </source>
</evidence>
<keyword evidence="1" id="KW-0378">Hydrolase</keyword>
<dbReference type="Gene3D" id="3.90.79.10">
    <property type="entry name" value="Nucleoside Triphosphate Pyrophosphohydrolase"/>
    <property type="match status" value="1"/>
</dbReference>
<dbReference type="InParanoid" id="A0A067RBL2"/>
<dbReference type="SUPFAM" id="SSF55811">
    <property type="entry name" value="Nudix"/>
    <property type="match status" value="1"/>
</dbReference>
<dbReference type="GO" id="GO:0006753">
    <property type="term" value="P:nucleoside phosphate metabolic process"/>
    <property type="evidence" value="ECO:0007669"/>
    <property type="project" value="TreeGrafter"/>
</dbReference>
<evidence type="ECO:0000259" key="2">
    <source>
        <dbReference type="PROSITE" id="PS51462"/>
    </source>
</evidence>
<sequence length="180" mass="20170">MNSVDNMNNNEVTKCCFLTEERMSSGDWLSLARITYLDQRTTSRVWEGATRLARNDDRNTDAVGVIAFYRRLLHYDCIILVKQYSPALKAYTIEMPAGLVQENETPGEAAMRELKEATGFVGAVKKIGPVLAMNPGTSSSLMRLVTVEVNGDEPENLHFFSYQCPSCWINLGPLLRLDLS</sequence>
<dbReference type="eggNOG" id="KOG3041">
    <property type="taxonomic scope" value="Eukaryota"/>
</dbReference>
<dbReference type="GO" id="GO:0005634">
    <property type="term" value="C:nucleus"/>
    <property type="evidence" value="ECO:0007669"/>
    <property type="project" value="TreeGrafter"/>
</dbReference>
<dbReference type="InterPro" id="IPR015797">
    <property type="entry name" value="NUDIX_hydrolase-like_dom_sf"/>
</dbReference>
<protein>
    <submittedName>
        <fullName evidence="3">ADP-sugar pyrophosphatase</fullName>
    </submittedName>
</protein>
<dbReference type="GO" id="GO:0019693">
    <property type="term" value="P:ribose phosphate metabolic process"/>
    <property type="evidence" value="ECO:0007669"/>
    <property type="project" value="TreeGrafter"/>
</dbReference>
<gene>
    <name evidence="3" type="ORF">L798_08296</name>
</gene>
<feature type="domain" description="Nudix hydrolase" evidence="2">
    <location>
        <begin position="58"/>
        <end position="180"/>
    </location>
</feature>
<dbReference type="Pfam" id="PF00293">
    <property type="entry name" value="NUDIX"/>
    <property type="match status" value="1"/>
</dbReference>